<evidence type="ECO:0000259" key="2">
    <source>
        <dbReference type="PROSITE" id="PS51384"/>
    </source>
</evidence>
<dbReference type="Pfam" id="PF00970">
    <property type="entry name" value="FAD_binding_6"/>
    <property type="match status" value="1"/>
</dbReference>
<dbReference type="PANTHER" id="PTHR43513">
    <property type="entry name" value="DIHYDROOROTATE DEHYDROGENASE B (NAD(+)), ELECTRON TRANSFER SUBUNIT"/>
    <property type="match status" value="1"/>
</dbReference>
<gene>
    <name evidence="3" type="ORF">D6D85_16070</name>
</gene>
<dbReference type="GO" id="GO:0051537">
    <property type="term" value="F:2 iron, 2 sulfur cluster binding"/>
    <property type="evidence" value="ECO:0007669"/>
    <property type="project" value="UniProtKB-KW"/>
</dbReference>
<keyword evidence="1" id="KW-0411">Iron-sulfur</keyword>
<reference evidence="3 4" key="1">
    <citation type="submission" date="2018-10" db="EMBL/GenBank/DDBJ databases">
        <title>Co-occurring genomic capacity for anaerobic methane metabolism and dissimilatory sulfite reduction discovered in the Korarchaeota.</title>
        <authorList>
            <person name="Mckay L.J."/>
            <person name="Dlakic M."/>
            <person name="Fields M.W."/>
            <person name="Delmont T.O."/>
            <person name="Eren A.M."/>
            <person name="Jay Z.J."/>
            <person name="Klingelsmith K.B."/>
            <person name="Rusch D.B."/>
            <person name="Inskeep W.P."/>
        </authorList>
    </citation>
    <scope>NUCLEOTIDE SEQUENCE [LARGE SCALE GENOMIC DNA]</scope>
    <source>
        <strain evidence="3 4">MDKW</strain>
    </source>
</reference>
<keyword evidence="1" id="KW-0479">Metal-binding</keyword>
<dbReference type="InterPro" id="IPR008333">
    <property type="entry name" value="Cbr1-like_FAD-bd_dom"/>
</dbReference>
<comment type="caution">
    <text evidence="3">The sequence shown here is derived from an EMBL/GenBank/DDBJ whole genome shotgun (WGS) entry which is preliminary data.</text>
</comment>
<dbReference type="SUPFAM" id="SSF52343">
    <property type="entry name" value="Ferredoxin reductase-like, C-terminal NADP-linked domain"/>
    <property type="match status" value="1"/>
</dbReference>
<keyword evidence="1" id="KW-0408">Iron</keyword>
<dbReference type="Gene3D" id="3.40.50.80">
    <property type="entry name" value="Nucleotide-binding domain of ferredoxin-NADP reductase (FNR) module"/>
    <property type="match status" value="1"/>
</dbReference>
<dbReference type="GO" id="GO:0046872">
    <property type="term" value="F:metal ion binding"/>
    <property type="evidence" value="ECO:0007669"/>
    <property type="project" value="UniProtKB-KW"/>
</dbReference>
<evidence type="ECO:0000313" key="4">
    <source>
        <dbReference type="Proteomes" id="UP000277582"/>
    </source>
</evidence>
<dbReference type="SUPFAM" id="SSF63380">
    <property type="entry name" value="Riboflavin synthase domain-like"/>
    <property type="match status" value="1"/>
</dbReference>
<dbReference type="InterPro" id="IPR019480">
    <property type="entry name" value="Dihydroorotate_DH_Fe-S-bd"/>
</dbReference>
<keyword evidence="4" id="KW-1185">Reference proteome</keyword>
<protein>
    <submittedName>
        <fullName evidence="3">Dihydroorotate dehydrogenase electron transfer subunit</fullName>
    </submittedName>
</protein>
<dbReference type="PIRSF" id="PIRSF006816">
    <property type="entry name" value="Cyc3_hyd_g"/>
    <property type="match status" value="1"/>
</dbReference>
<dbReference type="GO" id="GO:0050660">
    <property type="term" value="F:flavin adenine dinucleotide binding"/>
    <property type="evidence" value="ECO:0007669"/>
    <property type="project" value="InterPro"/>
</dbReference>
<sequence>MCSDVSTVALSWREKIYWISSGDKLYKKGVLEEVEEINENVRLFKIKHEISADPGQYILIWAPGIGEAPFSISDLYEDVFELLIAKKGKVTGYLFERKPNDIIRFRGPYGRGFSIVKGRAMLIGGGYGAAPFPLLMRRLKEVGSRVDVFLGFKDRGSAIKLKILESMAEKIVITTEDGSMGVKGVITDVIPDSGYDLAYICGKERMAYEILRKIKIDAEVSLERIMRCGLGICGSCALNGFRVCVDGPVFRGKDLMISGEFGKFWRGMNGRKEPI</sequence>
<dbReference type="GO" id="GO:0016491">
    <property type="term" value="F:oxidoreductase activity"/>
    <property type="evidence" value="ECO:0007669"/>
    <property type="project" value="InterPro"/>
</dbReference>
<comment type="cofactor">
    <cofactor evidence="1">
        <name>[2Fe-2S] cluster</name>
        <dbReference type="ChEBI" id="CHEBI:190135"/>
    </cofactor>
    <text evidence="1">Binds 1 [2Fe-2S] cluster per subunit.</text>
</comment>
<dbReference type="InterPro" id="IPR012165">
    <property type="entry name" value="Cyt_c3_hydrogenase_gsu"/>
</dbReference>
<keyword evidence="1" id="KW-0001">2Fe-2S</keyword>
<evidence type="ECO:0000256" key="1">
    <source>
        <dbReference type="PIRSR" id="PIRSR006816-2"/>
    </source>
</evidence>
<proteinExistence type="predicted"/>
<dbReference type="InterPro" id="IPR017938">
    <property type="entry name" value="Riboflavin_synthase-like_b-brl"/>
</dbReference>
<dbReference type="Proteomes" id="UP000277582">
    <property type="component" value="Unassembled WGS sequence"/>
</dbReference>
<feature type="binding site" evidence="1">
    <location>
        <position position="228"/>
    </location>
    <ligand>
        <name>[2Fe-2S] cluster</name>
        <dbReference type="ChEBI" id="CHEBI:190135"/>
    </ligand>
</feature>
<evidence type="ECO:0000313" key="3">
    <source>
        <dbReference type="EMBL" id="RSN71434.1"/>
    </source>
</evidence>
<feature type="binding site" evidence="1">
    <location>
        <position position="244"/>
    </location>
    <ligand>
        <name>[2Fe-2S] cluster</name>
        <dbReference type="ChEBI" id="CHEBI:190135"/>
    </ligand>
</feature>
<dbReference type="PANTHER" id="PTHR43513:SF3">
    <property type="entry name" value="DIHYDROOROTATE DEHYDROGENASE B (NAD(+)), ELECTRON TRANSFER SUBUNIT-RELATED"/>
    <property type="match status" value="1"/>
</dbReference>
<accession>A0A429GC80</accession>
<dbReference type="Gene3D" id="2.40.30.10">
    <property type="entry name" value="Translation factors"/>
    <property type="match status" value="1"/>
</dbReference>
<dbReference type="InterPro" id="IPR017927">
    <property type="entry name" value="FAD-bd_FR_type"/>
</dbReference>
<dbReference type="GO" id="GO:0006221">
    <property type="term" value="P:pyrimidine nucleotide biosynthetic process"/>
    <property type="evidence" value="ECO:0007669"/>
    <property type="project" value="InterPro"/>
</dbReference>
<feature type="binding site" evidence="1">
    <location>
        <position position="233"/>
    </location>
    <ligand>
        <name>[2Fe-2S] cluster</name>
        <dbReference type="ChEBI" id="CHEBI:190135"/>
    </ligand>
</feature>
<feature type="binding site" evidence="1">
    <location>
        <position position="236"/>
    </location>
    <ligand>
        <name>[2Fe-2S] cluster</name>
        <dbReference type="ChEBI" id="CHEBI:190135"/>
    </ligand>
</feature>
<name>A0A429GC80_9CREN</name>
<dbReference type="PROSITE" id="PS51384">
    <property type="entry name" value="FAD_FR"/>
    <property type="match status" value="1"/>
</dbReference>
<dbReference type="Pfam" id="PF10418">
    <property type="entry name" value="DHODB_Fe-S_bind"/>
    <property type="match status" value="1"/>
</dbReference>
<organism evidence="3 4">
    <name type="scientific">Candidatus Methanodesulfokora washburnensis</name>
    <dbReference type="NCBI Taxonomy" id="2478471"/>
    <lineage>
        <taxon>Archaea</taxon>
        <taxon>Thermoproteota</taxon>
        <taxon>Candidatus Korarchaeia</taxon>
        <taxon>Candidatus Korarchaeia incertae sedis</taxon>
        <taxon>Candidatus Methanodesulfokora</taxon>
    </lineage>
</organism>
<dbReference type="InterPro" id="IPR050353">
    <property type="entry name" value="PyrK_electron_transfer"/>
</dbReference>
<dbReference type="EMBL" id="RCOS01000175">
    <property type="protein sequence ID" value="RSN71434.1"/>
    <property type="molecule type" value="Genomic_DNA"/>
</dbReference>
<dbReference type="AlphaFoldDB" id="A0A429GC80"/>
<feature type="domain" description="FAD-binding FR-type" evidence="2">
    <location>
        <begin position="24"/>
        <end position="115"/>
    </location>
</feature>
<dbReference type="InterPro" id="IPR039261">
    <property type="entry name" value="FNR_nucleotide-bd"/>
</dbReference>